<dbReference type="PANTHER" id="PTHR21477">
    <property type="entry name" value="ZGC:172139"/>
    <property type="match status" value="1"/>
</dbReference>
<organism evidence="2 3">
    <name type="scientific">Erythroxylum novogranatense</name>
    <dbReference type="NCBI Taxonomy" id="1862640"/>
    <lineage>
        <taxon>Eukaryota</taxon>
        <taxon>Viridiplantae</taxon>
        <taxon>Streptophyta</taxon>
        <taxon>Embryophyta</taxon>
        <taxon>Tracheophyta</taxon>
        <taxon>Spermatophyta</taxon>
        <taxon>Magnoliopsida</taxon>
        <taxon>eudicotyledons</taxon>
        <taxon>Gunneridae</taxon>
        <taxon>Pentapetalae</taxon>
        <taxon>rosids</taxon>
        <taxon>fabids</taxon>
        <taxon>Malpighiales</taxon>
        <taxon>Erythroxylaceae</taxon>
        <taxon>Erythroxylum</taxon>
    </lineage>
</organism>
<reference evidence="2 3" key="1">
    <citation type="submission" date="2021-09" db="EMBL/GenBank/DDBJ databases">
        <title>Genomic insights and catalytic innovation underlie evolution of tropane alkaloids biosynthesis.</title>
        <authorList>
            <person name="Wang Y.-J."/>
            <person name="Tian T."/>
            <person name="Huang J.-P."/>
            <person name="Huang S.-X."/>
        </authorList>
    </citation>
    <scope>NUCLEOTIDE SEQUENCE [LARGE SCALE GENOMIC DNA]</scope>
    <source>
        <strain evidence="2">KIB-2018</strain>
        <tissue evidence="2">Leaf</tissue>
    </source>
</reference>
<evidence type="ECO:0000256" key="1">
    <source>
        <dbReference type="SAM" id="Phobius"/>
    </source>
</evidence>
<dbReference type="InterPro" id="IPR019141">
    <property type="entry name" value="DUF2045"/>
</dbReference>
<gene>
    <name evidence="2" type="ORF">K2173_014823</name>
</gene>
<evidence type="ECO:0008006" key="4">
    <source>
        <dbReference type="Google" id="ProtNLM"/>
    </source>
</evidence>
<dbReference type="AlphaFoldDB" id="A0AAV8TFN6"/>
<comment type="caution">
    <text evidence="2">The sequence shown here is derived from an EMBL/GenBank/DDBJ whole genome shotgun (WGS) entry which is preliminary data.</text>
</comment>
<keyword evidence="1" id="KW-0472">Membrane</keyword>
<keyword evidence="1" id="KW-1133">Transmembrane helix</keyword>
<proteinExistence type="predicted"/>
<sequence length="429" mass="47424">MDLQLARKGHLYYTRKNKRWVLLLVGLGFSSYGAYRVCHLPSVVRKRERLSKILGALISLAEVISDSAETIRLVSNDLKDFLQSESDQIPNSLNQISKLSRSNEFSESVVTLTQALTMGILSGYQSSSRTEEGVHTSFNPSFLDNVFDKLSSPEGSGFVSVIVGSFARNLVMGFYQILESSRETNTDSTDSNYSSNCRVGCEMNSARWVDLVCDEKPKALIGDCVQLFVSTAVAVFLDKTMHINTYDEIFSGMTNPKHTEKVREVLVSVCNGAMETLVKTSHQVLTSADTKVDSSLSTPYLTIDQEDVGLADEFPESNRESKAIKSIPEVKDAGWVGKVSSTLSVPSNRRLVLDVTGRVTFETIRSFLEFVLEKLYHGIRNCVHAIHDAIVDSGLEAVRFVSTKACVAVTICLSLWLHILNGPWVLLPA</sequence>
<evidence type="ECO:0000313" key="2">
    <source>
        <dbReference type="EMBL" id="KAJ8765701.1"/>
    </source>
</evidence>
<dbReference type="EMBL" id="JAIWQS010000005">
    <property type="protein sequence ID" value="KAJ8765701.1"/>
    <property type="molecule type" value="Genomic_DNA"/>
</dbReference>
<dbReference type="PANTHER" id="PTHR21477:SF31">
    <property type="entry name" value="PROTEIN PHLOEM PROTEIN 2-LIKE A10-LIKE"/>
    <property type="match status" value="1"/>
</dbReference>
<keyword evidence="1" id="KW-0812">Transmembrane</keyword>
<name>A0AAV8TFN6_9ROSI</name>
<dbReference type="Proteomes" id="UP001159364">
    <property type="component" value="Linkage Group LG05"/>
</dbReference>
<accession>A0AAV8TFN6</accession>
<keyword evidence="3" id="KW-1185">Reference proteome</keyword>
<evidence type="ECO:0000313" key="3">
    <source>
        <dbReference type="Proteomes" id="UP001159364"/>
    </source>
</evidence>
<feature type="transmembrane region" description="Helical" evidence="1">
    <location>
        <begin position="20"/>
        <end position="37"/>
    </location>
</feature>
<protein>
    <recommendedName>
        <fullName evidence="4">Protein PHLOEM PROTEIN 2-LIKE A10</fullName>
    </recommendedName>
</protein>